<sequence>MSNKGQNEGKSPEPFGPFGMSGSSSTNNRSASFLQGEIDLNLEYKGDNSFNPNETETKNSSNSSDPVVVIQSGISEYVVEENGEHDRSGEVICLSCKRRSPENDLRELSIGESSKMAEEARTHKRRAAINEGSTSYSLNTSAVRYTTGPEIRQPQQFEARTGQGTRGPTSGTVAYPSLYGPVSGRPLSNAPAYVNTPLSNAPAYVHTPEYHISSANMSNAPGWFRSINFAQEYVQISPNIVNRSAGAFSIGSHRHSSHRPLLPLYPSRLSPGMVSSNRFVNRTFQNQQMSVVDNIEPPFTLWPRAESIDSVLSEARHALQIHYNSISALLQLQELLALQEQIGDESTGLSEEDIMMHLKQENFVCITERIPTNESCCICQEEYADGQNIGRLNCDHKFHFSCIKEWLGLKNTCPLCKCTALVVPPVEDHDG</sequence>
<dbReference type="EMBL" id="CM039438">
    <property type="protein sequence ID" value="KAI4299942.1"/>
    <property type="molecule type" value="Genomic_DNA"/>
</dbReference>
<gene>
    <name evidence="1" type="ORF">L6164_033362</name>
</gene>
<accession>A0ACB9KRP8</accession>
<organism evidence="1 2">
    <name type="scientific">Bauhinia variegata</name>
    <name type="common">Purple orchid tree</name>
    <name type="synonym">Phanera variegata</name>
    <dbReference type="NCBI Taxonomy" id="167791"/>
    <lineage>
        <taxon>Eukaryota</taxon>
        <taxon>Viridiplantae</taxon>
        <taxon>Streptophyta</taxon>
        <taxon>Embryophyta</taxon>
        <taxon>Tracheophyta</taxon>
        <taxon>Spermatophyta</taxon>
        <taxon>Magnoliopsida</taxon>
        <taxon>eudicotyledons</taxon>
        <taxon>Gunneridae</taxon>
        <taxon>Pentapetalae</taxon>
        <taxon>rosids</taxon>
        <taxon>fabids</taxon>
        <taxon>Fabales</taxon>
        <taxon>Fabaceae</taxon>
        <taxon>Cercidoideae</taxon>
        <taxon>Cercideae</taxon>
        <taxon>Bauhiniinae</taxon>
        <taxon>Bauhinia</taxon>
    </lineage>
</organism>
<reference evidence="1 2" key="1">
    <citation type="journal article" date="2022" name="DNA Res.">
        <title>Chromosomal-level genome assembly of the orchid tree Bauhinia variegata (Leguminosae; Cercidoideae) supports the allotetraploid origin hypothesis of Bauhinia.</title>
        <authorList>
            <person name="Zhong Y."/>
            <person name="Chen Y."/>
            <person name="Zheng D."/>
            <person name="Pang J."/>
            <person name="Liu Y."/>
            <person name="Luo S."/>
            <person name="Meng S."/>
            <person name="Qian L."/>
            <person name="Wei D."/>
            <person name="Dai S."/>
            <person name="Zhou R."/>
        </authorList>
    </citation>
    <scope>NUCLEOTIDE SEQUENCE [LARGE SCALE GENOMIC DNA]</scope>
    <source>
        <strain evidence="1">BV-YZ2020</strain>
    </source>
</reference>
<name>A0ACB9KRP8_BAUVA</name>
<comment type="caution">
    <text evidence="1">The sequence shown here is derived from an EMBL/GenBank/DDBJ whole genome shotgun (WGS) entry which is preliminary data.</text>
</comment>
<evidence type="ECO:0000313" key="2">
    <source>
        <dbReference type="Proteomes" id="UP000828941"/>
    </source>
</evidence>
<dbReference type="Proteomes" id="UP000828941">
    <property type="component" value="Chromosome 13"/>
</dbReference>
<protein>
    <submittedName>
        <fullName evidence="1">Uncharacterized protein</fullName>
    </submittedName>
</protein>
<keyword evidence="2" id="KW-1185">Reference proteome</keyword>
<proteinExistence type="predicted"/>
<evidence type="ECO:0000313" key="1">
    <source>
        <dbReference type="EMBL" id="KAI4299942.1"/>
    </source>
</evidence>